<dbReference type="PANTHER" id="PTHR33710">
    <property type="entry name" value="BNAC02G09200D PROTEIN"/>
    <property type="match status" value="1"/>
</dbReference>
<keyword evidence="2" id="KW-1185">Reference proteome</keyword>
<name>A0A8T0UU54_PANVG</name>
<dbReference type="Proteomes" id="UP000823388">
    <property type="component" value="Chromosome 3K"/>
</dbReference>
<protein>
    <submittedName>
        <fullName evidence="1">Uncharacterized protein</fullName>
    </submittedName>
</protein>
<accession>A0A8T0UU54</accession>
<dbReference type="AlphaFoldDB" id="A0A8T0UU54"/>
<gene>
    <name evidence="1" type="ORF">PVAP13_3KG264398</name>
</gene>
<organism evidence="1 2">
    <name type="scientific">Panicum virgatum</name>
    <name type="common">Blackwell switchgrass</name>
    <dbReference type="NCBI Taxonomy" id="38727"/>
    <lineage>
        <taxon>Eukaryota</taxon>
        <taxon>Viridiplantae</taxon>
        <taxon>Streptophyta</taxon>
        <taxon>Embryophyta</taxon>
        <taxon>Tracheophyta</taxon>
        <taxon>Spermatophyta</taxon>
        <taxon>Magnoliopsida</taxon>
        <taxon>Liliopsida</taxon>
        <taxon>Poales</taxon>
        <taxon>Poaceae</taxon>
        <taxon>PACMAD clade</taxon>
        <taxon>Panicoideae</taxon>
        <taxon>Panicodae</taxon>
        <taxon>Paniceae</taxon>
        <taxon>Panicinae</taxon>
        <taxon>Panicum</taxon>
        <taxon>Panicum sect. Hiantes</taxon>
    </lineage>
</organism>
<dbReference type="Gene3D" id="3.60.10.10">
    <property type="entry name" value="Endonuclease/exonuclease/phosphatase"/>
    <property type="match status" value="1"/>
</dbReference>
<sequence length="106" mass="12167">MAPYEKSGPGRPDITRINAFCSYVKQCGFIDLGYSGPAYTWTNRRRRSVPTYERLDKSLGNAEWCIAFSKTTVYHLPMLHSDHAPILPILHSSRRCTNKPFRFENG</sequence>
<evidence type="ECO:0000313" key="2">
    <source>
        <dbReference type="Proteomes" id="UP000823388"/>
    </source>
</evidence>
<feature type="non-terminal residue" evidence="1">
    <location>
        <position position="106"/>
    </location>
</feature>
<dbReference type="SUPFAM" id="SSF56219">
    <property type="entry name" value="DNase I-like"/>
    <property type="match status" value="1"/>
</dbReference>
<dbReference type="EMBL" id="CM029041">
    <property type="protein sequence ID" value="KAG2627852.1"/>
    <property type="molecule type" value="Genomic_DNA"/>
</dbReference>
<dbReference type="InterPro" id="IPR036691">
    <property type="entry name" value="Endo/exonu/phosph_ase_sf"/>
</dbReference>
<dbReference type="PANTHER" id="PTHR33710:SF79">
    <property type="entry name" value="OS06G0205337 PROTEIN"/>
    <property type="match status" value="1"/>
</dbReference>
<evidence type="ECO:0000313" key="1">
    <source>
        <dbReference type="EMBL" id="KAG2627852.1"/>
    </source>
</evidence>
<reference evidence="1 2" key="1">
    <citation type="submission" date="2020-05" db="EMBL/GenBank/DDBJ databases">
        <title>WGS assembly of Panicum virgatum.</title>
        <authorList>
            <person name="Lovell J.T."/>
            <person name="Jenkins J."/>
            <person name="Shu S."/>
            <person name="Juenger T.E."/>
            <person name="Schmutz J."/>
        </authorList>
    </citation>
    <scope>NUCLEOTIDE SEQUENCE [LARGE SCALE GENOMIC DNA]</scope>
    <source>
        <strain evidence="2">cv. AP13</strain>
    </source>
</reference>
<comment type="caution">
    <text evidence="1">The sequence shown here is derived from an EMBL/GenBank/DDBJ whole genome shotgun (WGS) entry which is preliminary data.</text>
</comment>
<proteinExistence type="predicted"/>